<evidence type="ECO:0000256" key="1">
    <source>
        <dbReference type="ARBA" id="ARBA00022741"/>
    </source>
</evidence>
<evidence type="ECO:0000256" key="4">
    <source>
        <dbReference type="ARBA" id="ARBA00034320"/>
    </source>
</evidence>
<dbReference type="SMART" id="SM00833">
    <property type="entry name" value="CobW_C"/>
    <property type="match status" value="1"/>
</dbReference>
<dbReference type="RefSeq" id="WP_241042591.1">
    <property type="nucleotide sequence ID" value="NZ_JAKXMK010000049.1"/>
</dbReference>
<organism evidence="7 8">
    <name type="scientific">Pseudonocardia alaniniphila</name>
    <dbReference type="NCBI Taxonomy" id="75291"/>
    <lineage>
        <taxon>Bacteria</taxon>
        <taxon>Bacillati</taxon>
        <taxon>Actinomycetota</taxon>
        <taxon>Actinomycetes</taxon>
        <taxon>Pseudonocardiales</taxon>
        <taxon>Pseudonocardiaceae</taxon>
        <taxon>Pseudonocardia</taxon>
    </lineage>
</organism>
<comment type="catalytic activity">
    <reaction evidence="5">
        <text>GTP + H2O = GDP + phosphate + H(+)</text>
        <dbReference type="Rhea" id="RHEA:19669"/>
        <dbReference type="ChEBI" id="CHEBI:15377"/>
        <dbReference type="ChEBI" id="CHEBI:15378"/>
        <dbReference type="ChEBI" id="CHEBI:37565"/>
        <dbReference type="ChEBI" id="CHEBI:43474"/>
        <dbReference type="ChEBI" id="CHEBI:58189"/>
    </reaction>
    <physiologicalReaction direction="left-to-right" evidence="5">
        <dbReference type="Rhea" id="RHEA:19670"/>
    </physiologicalReaction>
</comment>
<keyword evidence="2" id="KW-0378">Hydrolase</keyword>
<dbReference type="SUPFAM" id="SSF90002">
    <property type="entry name" value="Hypothetical protein YjiA, C-terminal domain"/>
    <property type="match status" value="1"/>
</dbReference>
<dbReference type="InterPro" id="IPR003495">
    <property type="entry name" value="CobW/HypB/UreG_nucleotide-bd"/>
</dbReference>
<evidence type="ECO:0000259" key="6">
    <source>
        <dbReference type="SMART" id="SM00833"/>
    </source>
</evidence>
<dbReference type="InterPro" id="IPR036627">
    <property type="entry name" value="CobW-likC_sf"/>
</dbReference>
<dbReference type="SUPFAM" id="SSF52540">
    <property type="entry name" value="P-loop containing nucleoside triphosphate hydrolases"/>
    <property type="match status" value="1"/>
</dbReference>
<protein>
    <submittedName>
        <fullName evidence="7">GTP-binding protein</fullName>
    </submittedName>
</protein>
<dbReference type="Pfam" id="PF02492">
    <property type="entry name" value="cobW"/>
    <property type="match status" value="1"/>
</dbReference>
<dbReference type="EMBL" id="JAKXMK010000049">
    <property type="protein sequence ID" value="MCH6171785.1"/>
    <property type="molecule type" value="Genomic_DNA"/>
</dbReference>
<evidence type="ECO:0000256" key="2">
    <source>
        <dbReference type="ARBA" id="ARBA00022801"/>
    </source>
</evidence>
<dbReference type="InterPro" id="IPR011629">
    <property type="entry name" value="CobW-like_C"/>
</dbReference>
<dbReference type="PANTHER" id="PTHR13748">
    <property type="entry name" value="COBW-RELATED"/>
    <property type="match status" value="1"/>
</dbReference>
<comment type="caution">
    <text evidence="7">The sequence shown here is derived from an EMBL/GenBank/DDBJ whole genome shotgun (WGS) entry which is preliminary data.</text>
</comment>
<accession>A0ABS9TTA4</accession>
<keyword evidence="3" id="KW-0143">Chaperone</keyword>
<name>A0ABS9TTA4_9PSEU</name>
<sequence>MAYRAVLPVLVITGFLGSGKTTLVNRVLGGADGARLGVVVNDFGEIGIDGALIADSTDDVIELADGCLCCRNTGDLEAALAALTAQAHRLDGIVVETSGLADPTAVVEVVANNRTDTPLALVGVVTVIDCQEFDANLRHATVAYRQIVAADLFVLSKTAVASAANVELIPSRLAMINSVAPAVRDGEAVDAVASLFAPQAVPARRRDVPEPGAREHTTLPVVTLSVPDPLDRVRFTSWIDGLDSSVVRVKGLVTFDGGGPPLVVDRVGARTTFRFAPPAAGRVLQDNDAVLVLFGRGADRASKALIACTPWASGKDVVT</sequence>
<keyword evidence="1" id="KW-0547">Nucleotide-binding</keyword>
<dbReference type="CDD" id="cd03112">
    <property type="entry name" value="CobW-like"/>
    <property type="match status" value="1"/>
</dbReference>
<keyword evidence="8" id="KW-1185">Reference proteome</keyword>
<dbReference type="Gene3D" id="3.40.50.300">
    <property type="entry name" value="P-loop containing nucleotide triphosphate hydrolases"/>
    <property type="match status" value="1"/>
</dbReference>
<evidence type="ECO:0000313" key="7">
    <source>
        <dbReference type="EMBL" id="MCH6171785.1"/>
    </source>
</evidence>
<evidence type="ECO:0000313" key="8">
    <source>
        <dbReference type="Proteomes" id="UP001299970"/>
    </source>
</evidence>
<dbReference type="Pfam" id="PF07683">
    <property type="entry name" value="CobW_C"/>
    <property type="match status" value="1"/>
</dbReference>
<feature type="domain" description="CobW C-terminal" evidence="6">
    <location>
        <begin position="219"/>
        <end position="309"/>
    </location>
</feature>
<evidence type="ECO:0000256" key="3">
    <source>
        <dbReference type="ARBA" id="ARBA00023186"/>
    </source>
</evidence>
<dbReference type="InterPro" id="IPR051316">
    <property type="entry name" value="Zinc-reg_GTPase_activator"/>
</dbReference>
<reference evidence="7 8" key="1">
    <citation type="submission" date="2022-03" db="EMBL/GenBank/DDBJ databases">
        <title>Pseudonocardia alaer sp. nov., a novel actinomycete isolated from reed forest soil.</title>
        <authorList>
            <person name="Wang L."/>
        </authorList>
    </citation>
    <scope>NUCLEOTIDE SEQUENCE [LARGE SCALE GENOMIC DNA]</scope>
    <source>
        <strain evidence="7 8">Y-16303</strain>
    </source>
</reference>
<gene>
    <name evidence="7" type="ORF">MMF94_39385</name>
</gene>
<dbReference type="InterPro" id="IPR027417">
    <property type="entry name" value="P-loop_NTPase"/>
</dbReference>
<evidence type="ECO:0000256" key="5">
    <source>
        <dbReference type="ARBA" id="ARBA00049117"/>
    </source>
</evidence>
<dbReference type="Gene3D" id="3.30.1220.10">
    <property type="entry name" value="CobW-like, C-terminal domain"/>
    <property type="match status" value="1"/>
</dbReference>
<comment type="similarity">
    <text evidence="4">Belongs to the SIMIBI class G3E GTPase family. ZNG1 subfamily.</text>
</comment>
<dbReference type="Proteomes" id="UP001299970">
    <property type="component" value="Unassembled WGS sequence"/>
</dbReference>
<proteinExistence type="inferred from homology"/>
<dbReference type="PANTHER" id="PTHR13748:SF62">
    <property type="entry name" value="COBW DOMAIN-CONTAINING PROTEIN"/>
    <property type="match status" value="1"/>
</dbReference>